<gene>
    <name evidence="1" type="ORF">HCUR_01031</name>
</gene>
<dbReference type="GO" id="GO:0016301">
    <property type="term" value="F:kinase activity"/>
    <property type="evidence" value="ECO:0007669"/>
    <property type="project" value="UniProtKB-KW"/>
</dbReference>
<keyword evidence="2" id="KW-1185">Reference proteome</keyword>
<comment type="caution">
    <text evidence="1">The sequence shown here is derived from an EMBL/GenBank/DDBJ whole genome shotgun (WGS) entry which is preliminary data.</text>
</comment>
<keyword evidence="1" id="KW-0808">Transferase</keyword>
<sequence>MFEKSIIFFCLAGLTGAGKTTLSEAVSRLGSIENIQKITTRPQRESDFAEEYKFINLETYNKLREQGYFVLQTEFYGHYYAIDKRSIGNKCENMRFITPWAFGNNNECAPFVKCLGVWLEVSQEERAARMLKRGDSPALITQRLKMEASSDFQSKYVIQQRQQCHRSINAQIPFQEAVNQVRQIVLDTRPGFFSASEQ</sequence>
<organism evidence="1 2">
    <name type="scientific">Holospora curviuscula</name>
    <dbReference type="NCBI Taxonomy" id="1082868"/>
    <lineage>
        <taxon>Bacteria</taxon>
        <taxon>Pseudomonadati</taxon>
        <taxon>Pseudomonadota</taxon>
        <taxon>Alphaproteobacteria</taxon>
        <taxon>Holosporales</taxon>
        <taxon>Holosporaceae</taxon>
        <taxon>Holospora</taxon>
    </lineage>
</organism>
<proteinExistence type="predicted"/>
<evidence type="ECO:0000313" key="2">
    <source>
        <dbReference type="Proteomes" id="UP000239425"/>
    </source>
</evidence>
<dbReference type="Proteomes" id="UP000239425">
    <property type="component" value="Unassembled WGS sequence"/>
</dbReference>
<keyword evidence="1" id="KW-0418">Kinase</keyword>
<accession>A0A2S5R8I7</accession>
<name>A0A2S5R8I7_9PROT</name>
<protein>
    <submittedName>
        <fullName evidence="1">Guanylate kinase</fullName>
    </submittedName>
</protein>
<dbReference type="SUPFAM" id="SSF52540">
    <property type="entry name" value="P-loop containing nucleoside triphosphate hydrolases"/>
    <property type="match status" value="1"/>
</dbReference>
<dbReference type="AlphaFoldDB" id="A0A2S5R8I7"/>
<dbReference type="InterPro" id="IPR027417">
    <property type="entry name" value="P-loop_NTPase"/>
</dbReference>
<reference evidence="1 2" key="1">
    <citation type="submission" date="2017-11" db="EMBL/GenBank/DDBJ databases">
        <title>Comparative genomic analysis of Holospora spp., intranuclear symbionts of paramecia.</title>
        <authorList>
            <person name="Garushyants S.K."/>
            <person name="Beliavskaya A."/>
            <person name="Malko D.B."/>
            <person name="Logacheva M.D."/>
            <person name="Rautian M.S."/>
            <person name="Gelfand M.S."/>
        </authorList>
    </citation>
    <scope>NUCLEOTIDE SEQUENCE [LARGE SCALE GENOMIC DNA]</scope>
    <source>
        <strain evidence="2">02AZ16</strain>
    </source>
</reference>
<evidence type="ECO:0000313" key="1">
    <source>
        <dbReference type="EMBL" id="PPE03492.1"/>
    </source>
</evidence>
<dbReference type="Gene3D" id="3.40.50.300">
    <property type="entry name" value="P-loop containing nucleotide triphosphate hydrolases"/>
    <property type="match status" value="1"/>
</dbReference>
<dbReference type="OrthoDB" id="9808150at2"/>
<dbReference type="EMBL" id="PHHC01000096">
    <property type="protein sequence ID" value="PPE03492.1"/>
    <property type="molecule type" value="Genomic_DNA"/>
</dbReference>
<dbReference type="RefSeq" id="WP_104207012.1">
    <property type="nucleotide sequence ID" value="NZ_PHHC01000096.1"/>
</dbReference>
<dbReference type="Pfam" id="PF13238">
    <property type="entry name" value="AAA_18"/>
    <property type="match status" value="1"/>
</dbReference>